<evidence type="ECO:0000313" key="1">
    <source>
        <dbReference type="EMBL" id="TMS32454.1"/>
    </source>
</evidence>
<protein>
    <submittedName>
        <fullName evidence="1">Uncharacterized protein</fullName>
    </submittedName>
</protein>
<proteinExistence type="predicted"/>
<evidence type="ECO:0000313" key="2">
    <source>
        <dbReference type="Proteomes" id="UP000298663"/>
    </source>
</evidence>
<comment type="caution">
    <text evidence="1">The sequence shown here is derived from an EMBL/GenBank/DDBJ whole genome shotgun (WGS) entry which is preliminary data.</text>
</comment>
<name>A0A4U8UHW5_STECR</name>
<accession>A0A4U8UHW5</accession>
<sequence length="95" mass="11145">MHRGTTLGLRLCVRVCYSKSDLTTANRSFLKHSDTAAGWPDAARRRFIKLHSLWRTKLIEYRLETTHHPDLSPRLLLRLSLFRRVQELPEHLLGL</sequence>
<organism evidence="1 2">
    <name type="scientific">Steinernema carpocapsae</name>
    <name type="common">Entomopathogenic nematode</name>
    <dbReference type="NCBI Taxonomy" id="34508"/>
    <lineage>
        <taxon>Eukaryota</taxon>
        <taxon>Metazoa</taxon>
        <taxon>Ecdysozoa</taxon>
        <taxon>Nematoda</taxon>
        <taxon>Chromadorea</taxon>
        <taxon>Rhabditida</taxon>
        <taxon>Tylenchina</taxon>
        <taxon>Panagrolaimomorpha</taxon>
        <taxon>Strongyloidoidea</taxon>
        <taxon>Steinernematidae</taxon>
        <taxon>Steinernema</taxon>
    </lineage>
</organism>
<reference evidence="1 2" key="2">
    <citation type="journal article" date="2019" name="G3 (Bethesda)">
        <title>Hybrid Assembly of the Genome of the Entomopathogenic Nematode Steinernema carpocapsae Identifies the X-Chromosome.</title>
        <authorList>
            <person name="Serra L."/>
            <person name="Macchietto M."/>
            <person name="Macias-Munoz A."/>
            <person name="McGill C.J."/>
            <person name="Rodriguez I.M."/>
            <person name="Rodriguez B."/>
            <person name="Murad R."/>
            <person name="Mortazavi A."/>
        </authorList>
    </citation>
    <scope>NUCLEOTIDE SEQUENCE [LARGE SCALE GENOMIC DNA]</scope>
    <source>
        <strain evidence="1 2">ALL</strain>
    </source>
</reference>
<dbReference type="AlphaFoldDB" id="A0A4U8UHW5"/>
<gene>
    <name evidence="1" type="ORF">L596_000287</name>
</gene>
<dbReference type="EMBL" id="AZBU02000001">
    <property type="protein sequence ID" value="TMS32454.1"/>
    <property type="molecule type" value="Genomic_DNA"/>
</dbReference>
<dbReference type="Proteomes" id="UP000298663">
    <property type="component" value="Unassembled WGS sequence"/>
</dbReference>
<keyword evidence="2" id="KW-1185">Reference proteome</keyword>
<reference evidence="1 2" key="1">
    <citation type="journal article" date="2015" name="Genome Biol.">
        <title>Comparative genomics of Steinernema reveals deeply conserved gene regulatory networks.</title>
        <authorList>
            <person name="Dillman A.R."/>
            <person name="Macchietto M."/>
            <person name="Porter C.F."/>
            <person name="Rogers A."/>
            <person name="Williams B."/>
            <person name="Antoshechkin I."/>
            <person name="Lee M.M."/>
            <person name="Goodwin Z."/>
            <person name="Lu X."/>
            <person name="Lewis E.E."/>
            <person name="Goodrich-Blair H."/>
            <person name="Stock S.P."/>
            <person name="Adams B.J."/>
            <person name="Sternberg P.W."/>
            <person name="Mortazavi A."/>
        </authorList>
    </citation>
    <scope>NUCLEOTIDE SEQUENCE [LARGE SCALE GENOMIC DNA]</scope>
    <source>
        <strain evidence="1 2">ALL</strain>
    </source>
</reference>